<dbReference type="EMBL" id="SJPQ01000002">
    <property type="protein sequence ID" value="TWT88382.1"/>
    <property type="molecule type" value="Genomic_DNA"/>
</dbReference>
<sequence>MSDCVSEPDGAPDPWRETFPTFFAARECAADVVRSWLSPRTYKQAVAKADLPLAVAETVSETVRRTRLWRGERIAVADELVSHFQEGLASGQSPEALVADFGEPRTAARLMRRGKVRNRPRVWQAWWWASRGALAGLALYALFAMCLLIPKPVVSVNYLKKLNAPAAAVPEDDRAWPLYLDAFRIVAEEQRFKREAGDPQANFYGWEQPWASEPLTATTRPAAEAWIAEHVDFIEKLRAAASKPRLGVEVGFDKPYRDDFAELEGGIRPEEPAYEDFGGGLQHVLLDHVQQMRAVARVLMVDAQLSADGRRVSDDIEAMLGVAKQSGEVGFYVSALVMVSIDRMAWAFLEDTLRNRSEVFNDEQLKRLAHLAAASSYDATPYLATERLVFLDLVQRLYCESAWGGGHLDLDAWVKSDEWRRRFFENERKDNTGLKNGLVRKTVAPLAFLVTASRSGVVAKYDELSARVRSRAQRPLWETSSRGDYTDSFDEVPLWQRLRYPPITLWGAGINIGSVPSVFHGARGLRDGALVGIALELLRREHGGWPESLDQLAPRWLPELPVDRINGGPLGYRLVDGQPVVYSLGVDRDDDGGLWPSRFTTQTSANLSRWQIPYVVRPPIDNPPAEEDGDWVIWSLAPPRYMPSEADQPHIDGEP</sequence>
<dbReference type="Proteomes" id="UP000315440">
    <property type="component" value="Unassembled WGS sequence"/>
</dbReference>
<evidence type="ECO:0000313" key="3">
    <source>
        <dbReference type="Proteomes" id="UP000315440"/>
    </source>
</evidence>
<dbReference type="RefSeq" id="WP_146399397.1">
    <property type="nucleotide sequence ID" value="NZ_SJPQ01000002.1"/>
</dbReference>
<gene>
    <name evidence="2" type="ORF">Mal64_18620</name>
</gene>
<organism evidence="2 3">
    <name type="scientific">Pseudobythopirellula maris</name>
    <dbReference type="NCBI Taxonomy" id="2527991"/>
    <lineage>
        <taxon>Bacteria</taxon>
        <taxon>Pseudomonadati</taxon>
        <taxon>Planctomycetota</taxon>
        <taxon>Planctomycetia</taxon>
        <taxon>Pirellulales</taxon>
        <taxon>Lacipirellulaceae</taxon>
        <taxon>Pseudobythopirellula</taxon>
    </lineage>
</organism>
<dbReference type="AlphaFoldDB" id="A0A5C5ZLQ6"/>
<dbReference type="OrthoDB" id="233038at2"/>
<feature type="transmembrane region" description="Helical" evidence="1">
    <location>
        <begin position="125"/>
        <end position="150"/>
    </location>
</feature>
<accession>A0A5C5ZLQ6</accession>
<keyword evidence="1" id="KW-1133">Transmembrane helix</keyword>
<reference evidence="2 3" key="1">
    <citation type="submission" date="2019-02" db="EMBL/GenBank/DDBJ databases">
        <title>Deep-cultivation of Planctomycetes and their phenomic and genomic characterization uncovers novel biology.</title>
        <authorList>
            <person name="Wiegand S."/>
            <person name="Jogler M."/>
            <person name="Boedeker C."/>
            <person name="Pinto D."/>
            <person name="Vollmers J."/>
            <person name="Rivas-Marin E."/>
            <person name="Kohn T."/>
            <person name="Peeters S.H."/>
            <person name="Heuer A."/>
            <person name="Rast P."/>
            <person name="Oberbeckmann S."/>
            <person name="Bunk B."/>
            <person name="Jeske O."/>
            <person name="Meyerdierks A."/>
            <person name="Storesund J.E."/>
            <person name="Kallscheuer N."/>
            <person name="Luecker S."/>
            <person name="Lage O.M."/>
            <person name="Pohl T."/>
            <person name="Merkel B.J."/>
            <person name="Hornburger P."/>
            <person name="Mueller R.-W."/>
            <person name="Bruemmer F."/>
            <person name="Labrenz M."/>
            <person name="Spormann A.M."/>
            <person name="Op Den Camp H."/>
            <person name="Overmann J."/>
            <person name="Amann R."/>
            <person name="Jetten M.S.M."/>
            <person name="Mascher T."/>
            <person name="Medema M.H."/>
            <person name="Devos D.P."/>
            <person name="Kaster A.-K."/>
            <person name="Ovreas L."/>
            <person name="Rohde M."/>
            <person name="Galperin M.Y."/>
            <person name="Jogler C."/>
        </authorList>
    </citation>
    <scope>NUCLEOTIDE SEQUENCE [LARGE SCALE GENOMIC DNA]</scope>
    <source>
        <strain evidence="2 3">Mal64</strain>
    </source>
</reference>
<name>A0A5C5ZLQ6_9BACT</name>
<protein>
    <submittedName>
        <fullName evidence="2">Uncharacterized protein</fullName>
    </submittedName>
</protein>
<keyword evidence="1" id="KW-0472">Membrane</keyword>
<comment type="caution">
    <text evidence="2">The sequence shown here is derived from an EMBL/GenBank/DDBJ whole genome shotgun (WGS) entry which is preliminary data.</text>
</comment>
<evidence type="ECO:0000313" key="2">
    <source>
        <dbReference type="EMBL" id="TWT88382.1"/>
    </source>
</evidence>
<keyword evidence="3" id="KW-1185">Reference proteome</keyword>
<evidence type="ECO:0000256" key="1">
    <source>
        <dbReference type="SAM" id="Phobius"/>
    </source>
</evidence>
<proteinExistence type="predicted"/>
<keyword evidence="1" id="KW-0812">Transmembrane</keyword>